<keyword evidence="3" id="KW-1185">Reference proteome</keyword>
<protein>
    <submittedName>
        <fullName evidence="2">Uncharacterized protein</fullName>
    </submittedName>
</protein>
<evidence type="ECO:0000313" key="3">
    <source>
        <dbReference type="Proteomes" id="UP000054477"/>
    </source>
</evidence>
<feature type="transmembrane region" description="Helical" evidence="1">
    <location>
        <begin position="127"/>
        <end position="147"/>
    </location>
</feature>
<evidence type="ECO:0000313" key="2">
    <source>
        <dbReference type="EMBL" id="KIK00152.1"/>
    </source>
</evidence>
<dbReference type="HOGENOM" id="CLU_733767_0_0_1"/>
<dbReference type="Proteomes" id="UP000054477">
    <property type="component" value="Unassembled WGS sequence"/>
</dbReference>
<accession>A0A0C9XR31</accession>
<feature type="transmembrane region" description="Helical" evidence="1">
    <location>
        <begin position="182"/>
        <end position="207"/>
    </location>
</feature>
<organism evidence="2 3">
    <name type="scientific">Laccaria amethystina LaAM-08-1</name>
    <dbReference type="NCBI Taxonomy" id="1095629"/>
    <lineage>
        <taxon>Eukaryota</taxon>
        <taxon>Fungi</taxon>
        <taxon>Dikarya</taxon>
        <taxon>Basidiomycota</taxon>
        <taxon>Agaricomycotina</taxon>
        <taxon>Agaricomycetes</taxon>
        <taxon>Agaricomycetidae</taxon>
        <taxon>Agaricales</taxon>
        <taxon>Agaricineae</taxon>
        <taxon>Hydnangiaceae</taxon>
        <taxon>Laccaria</taxon>
    </lineage>
</organism>
<proteinExistence type="predicted"/>
<sequence length="398" mass="44635">MNIETGPHGDVIDTFHSPDNDPVRWHPKITIYRLLVLLTTICLGVGKAITSARGAVLVPVTLEWVSGVAVFILLYGVGSYDEDHRQRMKWLFNKDLAAYLWPISYRTDEVDLPAGFHLSRRPPITGYRIVVTASVLLFGLAKAMLGYLGCSVAANTVDWIYGVVVTSGLYCLGLYENNSLDLFSAFFAIDYGPSLRHVFFASVLAVADHSISIIYFSGIIYAIVRILVSPWIHPVLYVDPHMKMPFFDYVTVLCVDLVISEIFLIIAAWGVFGLYHTLYLIKKAVFPQGIRRGIRGALNISGAEELPAPYSERNDKYDVHTAEYIFQVFLLVFIGALTPVITRLTVFTTGSIVTTDGWVMVLLLLYPVVFTWIATFLSFRLFISLFVHTIRGSIFKQL</sequence>
<dbReference type="OrthoDB" id="3058001at2759"/>
<reference evidence="3" key="2">
    <citation type="submission" date="2015-01" db="EMBL/GenBank/DDBJ databases">
        <title>Evolutionary Origins and Diversification of the Mycorrhizal Mutualists.</title>
        <authorList>
            <consortium name="DOE Joint Genome Institute"/>
            <consortium name="Mycorrhizal Genomics Consortium"/>
            <person name="Kohler A."/>
            <person name="Kuo A."/>
            <person name="Nagy L.G."/>
            <person name="Floudas D."/>
            <person name="Copeland A."/>
            <person name="Barry K.W."/>
            <person name="Cichocki N."/>
            <person name="Veneault-Fourrey C."/>
            <person name="LaButti K."/>
            <person name="Lindquist E.A."/>
            <person name="Lipzen A."/>
            <person name="Lundell T."/>
            <person name="Morin E."/>
            <person name="Murat C."/>
            <person name="Riley R."/>
            <person name="Ohm R."/>
            <person name="Sun H."/>
            <person name="Tunlid A."/>
            <person name="Henrissat B."/>
            <person name="Grigoriev I.V."/>
            <person name="Hibbett D.S."/>
            <person name="Martin F."/>
        </authorList>
    </citation>
    <scope>NUCLEOTIDE SEQUENCE [LARGE SCALE GENOMIC DNA]</scope>
    <source>
        <strain evidence="3">LaAM-08-1</strain>
    </source>
</reference>
<name>A0A0C9XR31_9AGAR</name>
<feature type="transmembrane region" description="Helical" evidence="1">
    <location>
        <begin position="31"/>
        <end position="50"/>
    </location>
</feature>
<feature type="transmembrane region" description="Helical" evidence="1">
    <location>
        <begin position="159"/>
        <end position="175"/>
    </location>
</feature>
<feature type="transmembrane region" description="Helical" evidence="1">
    <location>
        <begin position="213"/>
        <end position="237"/>
    </location>
</feature>
<keyword evidence="1" id="KW-1133">Transmembrane helix</keyword>
<keyword evidence="1" id="KW-0812">Transmembrane</keyword>
<evidence type="ECO:0000256" key="1">
    <source>
        <dbReference type="SAM" id="Phobius"/>
    </source>
</evidence>
<gene>
    <name evidence="2" type="ORF">K443DRAFT_679419</name>
</gene>
<feature type="transmembrane region" description="Helical" evidence="1">
    <location>
        <begin position="358"/>
        <end position="383"/>
    </location>
</feature>
<dbReference type="AlphaFoldDB" id="A0A0C9XR31"/>
<feature type="transmembrane region" description="Helical" evidence="1">
    <location>
        <begin position="56"/>
        <end position="78"/>
    </location>
</feature>
<feature type="transmembrane region" description="Helical" evidence="1">
    <location>
        <begin position="249"/>
        <end position="272"/>
    </location>
</feature>
<feature type="transmembrane region" description="Helical" evidence="1">
    <location>
        <begin position="324"/>
        <end position="346"/>
    </location>
</feature>
<dbReference type="EMBL" id="KN838632">
    <property type="protein sequence ID" value="KIK00152.1"/>
    <property type="molecule type" value="Genomic_DNA"/>
</dbReference>
<keyword evidence="1" id="KW-0472">Membrane</keyword>
<reference evidence="2 3" key="1">
    <citation type="submission" date="2014-04" db="EMBL/GenBank/DDBJ databases">
        <authorList>
            <consortium name="DOE Joint Genome Institute"/>
            <person name="Kuo A."/>
            <person name="Kohler A."/>
            <person name="Nagy L.G."/>
            <person name="Floudas D."/>
            <person name="Copeland A."/>
            <person name="Barry K.W."/>
            <person name="Cichocki N."/>
            <person name="Veneault-Fourrey C."/>
            <person name="LaButti K."/>
            <person name="Lindquist E.A."/>
            <person name="Lipzen A."/>
            <person name="Lundell T."/>
            <person name="Morin E."/>
            <person name="Murat C."/>
            <person name="Sun H."/>
            <person name="Tunlid A."/>
            <person name="Henrissat B."/>
            <person name="Grigoriev I.V."/>
            <person name="Hibbett D.S."/>
            <person name="Martin F."/>
            <person name="Nordberg H.P."/>
            <person name="Cantor M.N."/>
            <person name="Hua S.X."/>
        </authorList>
    </citation>
    <scope>NUCLEOTIDE SEQUENCE [LARGE SCALE GENOMIC DNA]</scope>
    <source>
        <strain evidence="2 3">LaAM-08-1</strain>
    </source>
</reference>